<accession>A0A6L9ED84</accession>
<evidence type="ECO:0000259" key="2">
    <source>
        <dbReference type="Pfam" id="PF13205"/>
    </source>
</evidence>
<dbReference type="Pfam" id="PF13205">
    <property type="entry name" value="Big_5"/>
    <property type="match status" value="1"/>
</dbReference>
<dbReference type="InterPro" id="IPR032812">
    <property type="entry name" value="SbsA_Ig"/>
</dbReference>
<protein>
    <recommendedName>
        <fullName evidence="2">SbsA Ig-like domain-containing protein</fullName>
    </recommendedName>
</protein>
<keyword evidence="4" id="KW-1185">Reference proteome</keyword>
<keyword evidence="1" id="KW-0732">Signal</keyword>
<dbReference type="RefSeq" id="WP_161435616.1">
    <property type="nucleotide sequence ID" value="NZ_WXYO01000005.1"/>
</dbReference>
<comment type="caution">
    <text evidence="3">The sequence shown here is derived from an EMBL/GenBank/DDBJ whole genome shotgun (WGS) entry which is preliminary data.</text>
</comment>
<proteinExistence type="predicted"/>
<evidence type="ECO:0000313" key="4">
    <source>
        <dbReference type="Proteomes" id="UP000475249"/>
    </source>
</evidence>
<dbReference type="Proteomes" id="UP000475249">
    <property type="component" value="Unassembled WGS sequence"/>
</dbReference>
<gene>
    <name evidence="3" type="ORF">GTQ38_11250</name>
</gene>
<evidence type="ECO:0000313" key="3">
    <source>
        <dbReference type="EMBL" id="NAS12581.1"/>
    </source>
</evidence>
<organism evidence="3 4">
    <name type="scientific">Poritiphilus flavus</name>
    <dbReference type="NCBI Taxonomy" id="2697053"/>
    <lineage>
        <taxon>Bacteria</taxon>
        <taxon>Pseudomonadati</taxon>
        <taxon>Bacteroidota</taxon>
        <taxon>Flavobacteriia</taxon>
        <taxon>Flavobacteriales</taxon>
        <taxon>Flavobacteriaceae</taxon>
        <taxon>Poritiphilus</taxon>
    </lineage>
</organism>
<feature type="domain" description="SbsA Ig-like" evidence="2">
    <location>
        <begin position="35"/>
        <end position="137"/>
    </location>
</feature>
<dbReference type="EMBL" id="WXYO01000005">
    <property type="protein sequence ID" value="NAS12581.1"/>
    <property type="molecule type" value="Genomic_DNA"/>
</dbReference>
<dbReference type="AlphaFoldDB" id="A0A6L9ED84"/>
<name>A0A6L9ED84_9FLAO</name>
<evidence type="ECO:0000256" key="1">
    <source>
        <dbReference type="ARBA" id="ARBA00022729"/>
    </source>
</evidence>
<sequence>MALIRRVLALFFLSLIVLAFQQCARRGTPTGGPKDVTPPVLLRAEPENLTTNFDADKIRLYFDEYIQLQDVQNQLIISPPLKYVPQISPQGGASKYVEVILKDTLRENTTYTLNFGQSIVDNNERNPNPFLTYVFSTGDYIDSLSISGVVKDALNKEADQFISVMLYEIDTAYTDSTIYKQPPNYMTNTLDSTVIWQLKYLKEGNYAMIAIKDEGKNNVFDQGVDKIAFLRDTLTLPTDSIFLLTLFKEIPDYSLAQPSYAAANRIIFGYNGEDEELKIEPLTVLPDTIKTLIAKDPEKDTLNFWFTPFEVDSIVFKVSNDKRELIDTFTIKTRKLAADSLLLSLSHSRAINFEDDIYLRSNIPISSIDTSKVSMIDQDSTLLTLGMNLDTVLNRIALDFEKLPNTTYAINLLPGAVTDFFEATNDTTSYRLSTGSYADYGNLRLNVTGAVSFPMLVQLTSERGDVLREEISAEPGILEFNTLDPGNYLIRVIFDQNANGRWDTGNYLRKVQPERVVYYPQTLEVRANWELEQTFTIAE</sequence>
<reference evidence="3 4" key="1">
    <citation type="submission" date="2020-01" db="EMBL/GenBank/DDBJ databases">
        <title>Bacteria diversity of Porities sp.</title>
        <authorList>
            <person name="Wang G."/>
        </authorList>
    </citation>
    <scope>NUCLEOTIDE SEQUENCE [LARGE SCALE GENOMIC DNA]</scope>
    <source>
        <strain evidence="3 4">R33</strain>
    </source>
</reference>